<evidence type="ECO:0000256" key="2">
    <source>
        <dbReference type="SAM" id="Phobius"/>
    </source>
</evidence>
<proteinExistence type="predicted"/>
<evidence type="ECO:0000313" key="3">
    <source>
        <dbReference type="EMBL" id="MBA8952674.1"/>
    </source>
</evidence>
<dbReference type="AlphaFoldDB" id="A0A7W3LQZ5"/>
<evidence type="ECO:0000313" key="4">
    <source>
        <dbReference type="Proteomes" id="UP000572680"/>
    </source>
</evidence>
<comment type="caution">
    <text evidence="3">The sequence shown here is derived from an EMBL/GenBank/DDBJ whole genome shotgun (WGS) entry which is preliminary data.</text>
</comment>
<feature type="transmembrane region" description="Helical" evidence="2">
    <location>
        <begin position="12"/>
        <end position="31"/>
    </location>
</feature>
<organism evidence="3 4">
    <name type="scientific">Actinomadura namibiensis</name>
    <dbReference type="NCBI Taxonomy" id="182080"/>
    <lineage>
        <taxon>Bacteria</taxon>
        <taxon>Bacillati</taxon>
        <taxon>Actinomycetota</taxon>
        <taxon>Actinomycetes</taxon>
        <taxon>Streptosporangiales</taxon>
        <taxon>Thermomonosporaceae</taxon>
        <taxon>Actinomadura</taxon>
    </lineage>
</organism>
<accession>A0A7W3LQZ5</accession>
<feature type="compositionally biased region" description="Basic residues" evidence="1">
    <location>
        <begin position="34"/>
        <end position="46"/>
    </location>
</feature>
<gene>
    <name evidence="3" type="ORF">HNR61_004320</name>
</gene>
<keyword evidence="4" id="KW-1185">Reference proteome</keyword>
<reference evidence="3 4" key="1">
    <citation type="submission" date="2020-08" db="EMBL/GenBank/DDBJ databases">
        <title>Genomic Encyclopedia of Type Strains, Phase IV (KMG-IV): sequencing the most valuable type-strain genomes for metagenomic binning, comparative biology and taxonomic classification.</title>
        <authorList>
            <person name="Goeker M."/>
        </authorList>
    </citation>
    <scope>NUCLEOTIDE SEQUENCE [LARGE SCALE GENOMIC DNA]</scope>
    <source>
        <strain evidence="3 4">DSM 44197</strain>
    </source>
</reference>
<dbReference type="Proteomes" id="UP000572680">
    <property type="component" value="Unassembled WGS sequence"/>
</dbReference>
<evidence type="ECO:0000256" key="1">
    <source>
        <dbReference type="SAM" id="MobiDB-lite"/>
    </source>
</evidence>
<dbReference type="EMBL" id="JACJIA010000005">
    <property type="protein sequence ID" value="MBA8952674.1"/>
    <property type="molecule type" value="Genomic_DNA"/>
</dbReference>
<name>A0A7W3LQZ5_ACTNM</name>
<sequence>MATLPEPVMWASLLALGVTARWALLAVLKTLRRRKDERRDRSHRRHPDTAGDSEEIDTEWARTAEAWRRDYL</sequence>
<keyword evidence="2" id="KW-0812">Transmembrane</keyword>
<feature type="region of interest" description="Disordered" evidence="1">
    <location>
        <begin position="34"/>
        <end position="57"/>
    </location>
</feature>
<dbReference type="RefSeq" id="WP_182844930.1">
    <property type="nucleotide sequence ID" value="NZ_BAAALP010000005.1"/>
</dbReference>
<keyword evidence="2" id="KW-0472">Membrane</keyword>
<protein>
    <submittedName>
        <fullName evidence="3">Uncharacterized protein</fullName>
    </submittedName>
</protein>
<keyword evidence="2" id="KW-1133">Transmembrane helix</keyword>